<organism evidence="1 2">
    <name type="scientific">Providencia alcalifaciens</name>
    <dbReference type="NCBI Taxonomy" id="126385"/>
    <lineage>
        <taxon>Bacteria</taxon>
        <taxon>Pseudomonadati</taxon>
        <taxon>Pseudomonadota</taxon>
        <taxon>Gammaproteobacteria</taxon>
        <taxon>Enterobacterales</taxon>
        <taxon>Morganellaceae</taxon>
        <taxon>Providencia</taxon>
    </lineage>
</organism>
<evidence type="ECO:0000313" key="2">
    <source>
        <dbReference type="Proteomes" id="UP000295055"/>
    </source>
</evidence>
<accession>A0A4V2V309</accession>
<name>A0A4V2V309_9GAMM</name>
<gene>
    <name evidence="1" type="ORF">EC835_1251</name>
</gene>
<reference evidence="1 2" key="1">
    <citation type="submission" date="2019-03" db="EMBL/GenBank/DDBJ databases">
        <title>Genomic analyses of the natural microbiome of Caenorhabditis elegans.</title>
        <authorList>
            <person name="Samuel B."/>
        </authorList>
    </citation>
    <scope>NUCLEOTIDE SEQUENCE [LARGE SCALE GENOMIC DNA]</scope>
    <source>
        <strain evidence="1 2">JUb102</strain>
    </source>
</reference>
<comment type="caution">
    <text evidence="1">The sequence shown here is derived from an EMBL/GenBank/DDBJ whole genome shotgun (WGS) entry which is preliminary data.</text>
</comment>
<dbReference type="EMBL" id="SMAS01000025">
    <property type="protein sequence ID" value="TCT27897.1"/>
    <property type="molecule type" value="Genomic_DNA"/>
</dbReference>
<evidence type="ECO:0000313" key="1">
    <source>
        <dbReference type="EMBL" id="TCT27897.1"/>
    </source>
</evidence>
<protein>
    <submittedName>
        <fullName evidence="1">Uncharacterized protein</fullName>
    </submittedName>
</protein>
<proteinExistence type="predicted"/>
<sequence>MALLGDPLFGTFETTGTAGFRFTGLAKEA</sequence>
<dbReference type="AlphaFoldDB" id="A0A4V2V309"/>
<dbReference type="Proteomes" id="UP000295055">
    <property type="component" value="Unassembled WGS sequence"/>
</dbReference>